<keyword evidence="2" id="KW-1185">Reference proteome</keyword>
<name>A0A8H4ANK6_GIGMA</name>
<proteinExistence type="predicted"/>
<dbReference type="EMBL" id="WTPW01000389">
    <property type="protein sequence ID" value="KAF0516126.1"/>
    <property type="molecule type" value="Genomic_DNA"/>
</dbReference>
<sequence length="81" mass="9076">MAGNEGCFIKKSIPESTLSILEFYQDEISCFAPGILQWGIEKMEFWVSALWYYLMPTNTIVPAGSFLKDKSVAKTKLPPAP</sequence>
<gene>
    <name evidence="1" type="ORF">F8M41_017143</name>
</gene>
<protein>
    <submittedName>
        <fullName evidence="1">Uncharacterized protein</fullName>
    </submittedName>
</protein>
<organism evidence="1 2">
    <name type="scientific">Gigaspora margarita</name>
    <dbReference type="NCBI Taxonomy" id="4874"/>
    <lineage>
        <taxon>Eukaryota</taxon>
        <taxon>Fungi</taxon>
        <taxon>Fungi incertae sedis</taxon>
        <taxon>Mucoromycota</taxon>
        <taxon>Glomeromycotina</taxon>
        <taxon>Glomeromycetes</taxon>
        <taxon>Diversisporales</taxon>
        <taxon>Gigasporaceae</taxon>
        <taxon>Gigaspora</taxon>
    </lineage>
</organism>
<reference evidence="1 2" key="1">
    <citation type="journal article" date="2019" name="Environ. Microbiol.">
        <title>At the nexus of three kingdoms: the genome of the mycorrhizal fungus Gigaspora margarita provides insights into plant, endobacterial and fungal interactions.</title>
        <authorList>
            <person name="Venice F."/>
            <person name="Ghignone S."/>
            <person name="Salvioli di Fossalunga A."/>
            <person name="Amselem J."/>
            <person name="Novero M."/>
            <person name="Xianan X."/>
            <person name="Sedzielewska Toro K."/>
            <person name="Morin E."/>
            <person name="Lipzen A."/>
            <person name="Grigoriev I.V."/>
            <person name="Henrissat B."/>
            <person name="Martin F.M."/>
            <person name="Bonfante P."/>
        </authorList>
    </citation>
    <scope>NUCLEOTIDE SEQUENCE [LARGE SCALE GENOMIC DNA]</scope>
    <source>
        <strain evidence="1 2">BEG34</strain>
    </source>
</reference>
<evidence type="ECO:0000313" key="1">
    <source>
        <dbReference type="EMBL" id="KAF0516126.1"/>
    </source>
</evidence>
<accession>A0A8H4ANK6</accession>
<evidence type="ECO:0000313" key="2">
    <source>
        <dbReference type="Proteomes" id="UP000439903"/>
    </source>
</evidence>
<dbReference type="Proteomes" id="UP000439903">
    <property type="component" value="Unassembled WGS sequence"/>
</dbReference>
<comment type="caution">
    <text evidence="1">The sequence shown here is derived from an EMBL/GenBank/DDBJ whole genome shotgun (WGS) entry which is preliminary data.</text>
</comment>
<dbReference type="AlphaFoldDB" id="A0A8H4ANK6"/>